<reference evidence="1 2" key="1">
    <citation type="submission" date="2019-12" db="EMBL/GenBank/DDBJ databases">
        <title>Chromosome-level assembly of the Caenorhabditis remanei genome.</title>
        <authorList>
            <person name="Teterina A.A."/>
            <person name="Willis J.H."/>
            <person name="Phillips P.C."/>
        </authorList>
    </citation>
    <scope>NUCLEOTIDE SEQUENCE [LARGE SCALE GENOMIC DNA]</scope>
    <source>
        <strain evidence="1 2">PX506</strain>
        <tissue evidence="1">Whole organism</tissue>
    </source>
</reference>
<name>A0A6A5HIW0_CAERE</name>
<dbReference type="AlphaFoldDB" id="A0A6A5HIW0"/>
<comment type="caution">
    <text evidence="1">The sequence shown here is derived from an EMBL/GenBank/DDBJ whole genome shotgun (WGS) entry which is preliminary data.</text>
</comment>
<evidence type="ECO:0000313" key="1">
    <source>
        <dbReference type="EMBL" id="KAF1767071.1"/>
    </source>
</evidence>
<dbReference type="GeneID" id="9803961"/>
<dbReference type="KEGG" id="crq:GCK72_007029"/>
<evidence type="ECO:0000313" key="2">
    <source>
        <dbReference type="Proteomes" id="UP000483820"/>
    </source>
</evidence>
<dbReference type="PROSITE" id="PS51257">
    <property type="entry name" value="PROKAR_LIPOPROTEIN"/>
    <property type="match status" value="1"/>
</dbReference>
<organism evidence="1 2">
    <name type="scientific">Caenorhabditis remanei</name>
    <name type="common">Caenorhabditis vulgaris</name>
    <dbReference type="NCBI Taxonomy" id="31234"/>
    <lineage>
        <taxon>Eukaryota</taxon>
        <taxon>Metazoa</taxon>
        <taxon>Ecdysozoa</taxon>
        <taxon>Nematoda</taxon>
        <taxon>Chromadorea</taxon>
        <taxon>Rhabditida</taxon>
        <taxon>Rhabditina</taxon>
        <taxon>Rhabditomorpha</taxon>
        <taxon>Rhabditoidea</taxon>
        <taxon>Rhabditidae</taxon>
        <taxon>Peloderinae</taxon>
        <taxon>Caenorhabditis</taxon>
    </lineage>
</organism>
<sequence>MSFRYKRFVMRNKIRDMNQTNQIPTASSCQVLPSSTQPPLQFPIPHVLPTQMVNQTVSHPLSSLQQSLPICHSGLANQIPVTGMFPKYPMVHGNTMPLFPLLQFVQIQQLQQVLASHIPGLPPVANQLPEGLNGQNQQLQ</sequence>
<dbReference type="RefSeq" id="XP_003110007.2">
    <property type="nucleotide sequence ID" value="XM_003109959.2"/>
</dbReference>
<protein>
    <submittedName>
        <fullName evidence="1">Uncharacterized protein</fullName>
    </submittedName>
</protein>
<proteinExistence type="predicted"/>
<dbReference type="Proteomes" id="UP000483820">
    <property type="component" value="Chromosome II"/>
</dbReference>
<dbReference type="EMBL" id="WUAV01000002">
    <property type="protein sequence ID" value="KAF1767071.1"/>
    <property type="molecule type" value="Genomic_DNA"/>
</dbReference>
<dbReference type="CTD" id="9803961"/>
<accession>A0A6A5HIW0</accession>
<gene>
    <name evidence="1" type="ORF">GCK72_007029</name>
</gene>